<dbReference type="Pfam" id="PF02302">
    <property type="entry name" value="PTS_IIB"/>
    <property type="match status" value="1"/>
</dbReference>
<evidence type="ECO:0000313" key="4">
    <source>
        <dbReference type="EMBL" id="RVU95745.1"/>
    </source>
</evidence>
<evidence type="ECO:0000313" key="5">
    <source>
        <dbReference type="Proteomes" id="UP000288388"/>
    </source>
</evidence>
<keyword evidence="3" id="KW-0813">Transport</keyword>
<dbReference type="InterPro" id="IPR003501">
    <property type="entry name" value="PTS_EIIB_2/3"/>
</dbReference>
<dbReference type="PROSITE" id="PS51099">
    <property type="entry name" value="PTS_EIIB_TYPE_2"/>
    <property type="match status" value="1"/>
</dbReference>
<sequence>MKKVIVACGSGVATSQTVASKVGRLLSERNIDAKVEAVDIKSLKTFINDVDAYISITPGGTEEFNIPKFDGIKFLTGMGQEEELEKLIKALEK</sequence>
<dbReference type="GO" id="GO:0009401">
    <property type="term" value="P:phosphoenolpyruvate-dependent sugar phosphotransferase system"/>
    <property type="evidence" value="ECO:0007669"/>
    <property type="project" value="InterPro"/>
</dbReference>
<dbReference type="InterPro" id="IPR036095">
    <property type="entry name" value="PTS_EIIB-like_sf"/>
</dbReference>
<comment type="caution">
    <text evidence="4">The sequence shown here is derived from an EMBL/GenBank/DDBJ whole genome shotgun (WGS) entry which is preliminary data.</text>
</comment>
<dbReference type="CDD" id="cd05566">
    <property type="entry name" value="PTS_IIB_galactitol"/>
    <property type="match status" value="1"/>
</dbReference>
<keyword evidence="3" id="KW-0762">Sugar transport</keyword>
<evidence type="ECO:0000313" key="3">
    <source>
        <dbReference type="EMBL" id="MDT2401604.1"/>
    </source>
</evidence>
<proteinExistence type="predicted"/>
<gene>
    <name evidence="4" type="ORF">EK398_13310</name>
    <name evidence="3" type="ORF">P7D43_04405</name>
</gene>
<evidence type="ECO:0000256" key="1">
    <source>
        <dbReference type="ARBA" id="ARBA00022679"/>
    </source>
</evidence>
<dbReference type="GO" id="GO:0008982">
    <property type="term" value="F:protein-N(PI)-phosphohistidine-sugar phosphotransferase activity"/>
    <property type="evidence" value="ECO:0007669"/>
    <property type="project" value="InterPro"/>
</dbReference>
<keyword evidence="1" id="KW-0808">Transferase</keyword>
<protein>
    <submittedName>
        <fullName evidence="4">PTS galactitol transporter subunit IIB</fullName>
    </submittedName>
    <submittedName>
        <fullName evidence="3">PTS sugar transporter subunit IIB</fullName>
    </submittedName>
</protein>
<dbReference type="Proteomes" id="UP001260773">
    <property type="component" value="Unassembled WGS sequence"/>
</dbReference>
<dbReference type="AlphaFoldDB" id="A0A437UQ43"/>
<dbReference type="EMBL" id="JARPWH010000009">
    <property type="protein sequence ID" value="MDT2401604.1"/>
    <property type="molecule type" value="Genomic_DNA"/>
</dbReference>
<dbReference type="SUPFAM" id="SSF52794">
    <property type="entry name" value="PTS system IIB component-like"/>
    <property type="match status" value="1"/>
</dbReference>
<organism evidence="4 5">
    <name type="scientific">Enterococcus avium</name>
    <name type="common">Streptococcus avium</name>
    <dbReference type="NCBI Taxonomy" id="33945"/>
    <lineage>
        <taxon>Bacteria</taxon>
        <taxon>Bacillati</taxon>
        <taxon>Bacillota</taxon>
        <taxon>Bacilli</taxon>
        <taxon>Lactobacillales</taxon>
        <taxon>Enterococcaceae</taxon>
        <taxon>Enterococcus</taxon>
    </lineage>
</organism>
<evidence type="ECO:0000259" key="2">
    <source>
        <dbReference type="PROSITE" id="PS51099"/>
    </source>
</evidence>
<dbReference type="InterPro" id="IPR013011">
    <property type="entry name" value="PTS_EIIB_2"/>
</dbReference>
<reference evidence="3" key="2">
    <citation type="submission" date="2023-03" db="EMBL/GenBank/DDBJ databases">
        <authorList>
            <person name="Shen W."/>
            <person name="Cai J."/>
        </authorList>
    </citation>
    <scope>NUCLEOTIDE SEQUENCE</scope>
    <source>
        <strain evidence="3">P33-2</strain>
    </source>
</reference>
<dbReference type="Proteomes" id="UP000288388">
    <property type="component" value="Unassembled WGS sequence"/>
</dbReference>
<accession>A0A437UQ43</accession>
<reference evidence="4 5" key="1">
    <citation type="submission" date="2018-12" db="EMBL/GenBank/DDBJ databases">
        <title>A novel vanA-carrying plasmid in a clinical isolate of Enterococcus avium.</title>
        <authorList>
            <person name="Bernasconi O.J."/>
            <person name="Luzzaro F."/>
            <person name="Endimiani A."/>
        </authorList>
    </citation>
    <scope>NUCLEOTIDE SEQUENCE [LARGE SCALE GENOMIC DNA]</scope>
    <source>
        <strain evidence="4 5">LC0559/18</strain>
    </source>
</reference>
<dbReference type="Gene3D" id="3.40.50.2300">
    <property type="match status" value="1"/>
</dbReference>
<dbReference type="EMBL" id="RYZS01000001">
    <property type="protein sequence ID" value="RVU95745.1"/>
    <property type="molecule type" value="Genomic_DNA"/>
</dbReference>
<name>A0A437UQ43_ENTAV</name>
<dbReference type="RefSeq" id="WP_016179223.1">
    <property type="nucleotide sequence ID" value="NZ_CAAKNX010000181.1"/>
</dbReference>
<feature type="domain" description="PTS EIIB type-2" evidence="2">
    <location>
        <begin position="2"/>
        <end position="93"/>
    </location>
</feature>